<keyword evidence="1" id="KW-0175">Coiled coil</keyword>
<protein>
    <submittedName>
        <fullName evidence="4">PEGA domain protein</fullName>
    </submittedName>
</protein>
<dbReference type="Pfam" id="PF08308">
    <property type="entry name" value="PEGA"/>
    <property type="match status" value="1"/>
</dbReference>
<dbReference type="RefSeq" id="WP_077314723.1">
    <property type="nucleotide sequence ID" value="NZ_AP024888.1"/>
</dbReference>
<feature type="domain" description="PEGA" evidence="3">
    <location>
        <begin position="297"/>
        <end position="361"/>
    </location>
</feature>
<dbReference type="InterPro" id="IPR013229">
    <property type="entry name" value="PEGA"/>
</dbReference>
<keyword evidence="2" id="KW-0732">Signal</keyword>
<feature type="coiled-coil region" evidence="1">
    <location>
        <begin position="47"/>
        <end position="91"/>
    </location>
</feature>
<evidence type="ECO:0000313" key="4">
    <source>
        <dbReference type="EMBL" id="SJL84353.1"/>
    </source>
</evidence>
<dbReference type="AlphaFoldDB" id="A0A1R4B605"/>
<dbReference type="OrthoDB" id="5904534at2"/>
<organism evidence="4 5">
    <name type="scientific">Vibrio palustris</name>
    <dbReference type="NCBI Taxonomy" id="1918946"/>
    <lineage>
        <taxon>Bacteria</taxon>
        <taxon>Pseudomonadati</taxon>
        <taxon>Pseudomonadota</taxon>
        <taxon>Gammaproteobacteria</taxon>
        <taxon>Vibrionales</taxon>
        <taxon>Vibrionaceae</taxon>
        <taxon>Vibrio</taxon>
    </lineage>
</organism>
<gene>
    <name evidence="4" type="ORF">VPAL9027_02336</name>
</gene>
<keyword evidence="5" id="KW-1185">Reference proteome</keyword>
<evidence type="ECO:0000256" key="1">
    <source>
        <dbReference type="SAM" id="Coils"/>
    </source>
</evidence>
<evidence type="ECO:0000259" key="3">
    <source>
        <dbReference type="Pfam" id="PF08308"/>
    </source>
</evidence>
<reference evidence="4 5" key="1">
    <citation type="submission" date="2017-02" db="EMBL/GenBank/DDBJ databases">
        <authorList>
            <person name="Peterson S.W."/>
        </authorList>
    </citation>
    <scope>NUCLEOTIDE SEQUENCE [LARGE SCALE GENOMIC DNA]</scope>
    <source>
        <strain evidence="4 5">CECT 9027</strain>
    </source>
</reference>
<evidence type="ECO:0000256" key="2">
    <source>
        <dbReference type="SAM" id="SignalP"/>
    </source>
</evidence>
<feature type="chain" id="PRO_5012413168" evidence="2">
    <location>
        <begin position="25"/>
        <end position="368"/>
    </location>
</feature>
<dbReference type="EMBL" id="FUFT01000005">
    <property type="protein sequence ID" value="SJL84353.1"/>
    <property type="molecule type" value="Genomic_DNA"/>
</dbReference>
<sequence>MIKHRIPALLLALSPIWVTTSVQANEVKPVDQVASIDKKLTNKQSDIDALSSEYNQQASQLQQQKNELAKLKREGEELQTKKNRAKSALDKQYQILLEDPDTDLVSFQKAYQKAWDAVKSNQSAQLDKQQAITENEMALSRKKQKLARVKTEFSNLQESRIDARVKRLEAELRESSAIETSYKTNCSTTMTLGECASQGKHLTKQKAVKTFRSQLLNQLTESSLAKQYTKGVELNITVQDSQVIRSGFEGSNDYFTQIRAQIQAKPETVAACKLLNVSTRYCLKGSTNKQKRHDKQWATVTVRSDQYADSVTINGINYGSTPIEIVLPVGRHQVTVAKKGFETYNRVITINGNDTVWVKLHPNKKSES</sequence>
<dbReference type="Proteomes" id="UP000189475">
    <property type="component" value="Unassembled WGS sequence"/>
</dbReference>
<evidence type="ECO:0000313" key="5">
    <source>
        <dbReference type="Proteomes" id="UP000189475"/>
    </source>
</evidence>
<accession>A0A1R4B605</accession>
<dbReference type="STRING" id="1918946.VPAL9027_02336"/>
<name>A0A1R4B605_9VIBR</name>
<proteinExistence type="predicted"/>
<feature type="signal peptide" evidence="2">
    <location>
        <begin position="1"/>
        <end position="24"/>
    </location>
</feature>